<dbReference type="EMBL" id="CAJNDS010002294">
    <property type="protein sequence ID" value="CAE7416396.1"/>
    <property type="molecule type" value="Genomic_DNA"/>
</dbReference>
<organism evidence="1 2">
    <name type="scientific">Symbiodinium natans</name>
    <dbReference type="NCBI Taxonomy" id="878477"/>
    <lineage>
        <taxon>Eukaryota</taxon>
        <taxon>Sar</taxon>
        <taxon>Alveolata</taxon>
        <taxon>Dinophyceae</taxon>
        <taxon>Suessiales</taxon>
        <taxon>Symbiodiniaceae</taxon>
        <taxon>Symbiodinium</taxon>
    </lineage>
</organism>
<dbReference type="Proteomes" id="UP000604046">
    <property type="component" value="Unassembled WGS sequence"/>
</dbReference>
<dbReference type="AlphaFoldDB" id="A0A812R1T0"/>
<keyword evidence="2" id="KW-1185">Reference proteome</keyword>
<accession>A0A812R1T0</accession>
<reference evidence="1" key="1">
    <citation type="submission" date="2021-02" db="EMBL/GenBank/DDBJ databases">
        <authorList>
            <person name="Dougan E. K."/>
            <person name="Rhodes N."/>
            <person name="Thang M."/>
            <person name="Chan C."/>
        </authorList>
    </citation>
    <scope>NUCLEOTIDE SEQUENCE</scope>
</reference>
<evidence type="ECO:0000313" key="1">
    <source>
        <dbReference type="EMBL" id="CAE7416396.1"/>
    </source>
</evidence>
<gene>
    <name evidence="1" type="ORF">SNAT2548_LOCUS22645</name>
</gene>
<proteinExistence type="predicted"/>
<name>A0A812R1T0_9DINO</name>
<sequence>MEMTYSISSELYQQQQNAAFARTICHTDWQVRTAEQQDVDVKPAKIGTTACSCSWPRLKRDFGFWLAPCQAECLHHLGSPGCGETLTGNFALQSFWASKHSGLWTADGQELSTVCPDLVLSHEGPEAKDQIPLHGSAIASAAPWLEKSKLRKTRGATPSALHLQLKALVYLI</sequence>
<comment type="caution">
    <text evidence="1">The sequence shown here is derived from an EMBL/GenBank/DDBJ whole genome shotgun (WGS) entry which is preliminary data.</text>
</comment>
<protein>
    <submittedName>
        <fullName evidence="1">Uncharacterized protein</fullName>
    </submittedName>
</protein>
<evidence type="ECO:0000313" key="2">
    <source>
        <dbReference type="Proteomes" id="UP000604046"/>
    </source>
</evidence>